<dbReference type="AlphaFoldDB" id="A0A6L5Z6Y8"/>
<keyword evidence="4" id="KW-1185">Reference proteome</keyword>
<evidence type="ECO:0000256" key="2">
    <source>
        <dbReference type="SAM" id="SignalP"/>
    </source>
</evidence>
<feature type="compositionally biased region" description="Low complexity" evidence="1">
    <location>
        <begin position="140"/>
        <end position="171"/>
    </location>
</feature>
<reference evidence="3 4" key="1">
    <citation type="submission" date="2019-10" db="EMBL/GenBank/DDBJ databases">
        <title>Cognatihalovulum marinum gen. nov. sp. nov., a new member of the family Rhodobacteraceae isolated from deep seawater of the Northwest Indian Ocean.</title>
        <authorList>
            <person name="Ruan C."/>
            <person name="Wang J."/>
            <person name="Zheng X."/>
            <person name="Song L."/>
            <person name="Zhu Y."/>
            <person name="Huang Y."/>
            <person name="Lu Z."/>
            <person name="Du W."/>
            <person name="Huang L."/>
            <person name="Dai X."/>
        </authorList>
    </citation>
    <scope>NUCLEOTIDE SEQUENCE [LARGE SCALE GENOMIC DNA]</scope>
    <source>
        <strain evidence="3 4">2CG4</strain>
    </source>
</reference>
<protein>
    <recommendedName>
        <fullName evidence="5">HEAT repeat protein</fullName>
    </recommendedName>
</protein>
<dbReference type="RefSeq" id="WP_154449212.1">
    <property type="nucleotide sequence ID" value="NZ_WIND01000026.1"/>
</dbReference>
<gene>
    <name evidence="3" type="ORF">GE300_19600</name>
</gene>
<name>A0A6L5Z6Y8_9RHOB</name>
<sequence>MKLQYLPAALLAVFVCTAAAAQQAAPIRAVEHPEYSRLVLPLPAGADWSLSQDGSRAALRLTGPVPDLDVSSVFQRMPRTRILSVSARTVPGGATLELTLACACEVVPAPIGTGFLAIDVRRPDGAPATERIDPRPMKIGAAAGAAQRPGPRAAPASQAAAPDLAAAGPGSNATAPPTLGGGGSDTTDAVLAARDQLMASLERAADEGLLTIAPEVATSIAPLAADLAIAEAAPGRLPAATVTPAPSRTVAEVAAPGLDAHLSIRGPLDPARRADADTETTPQACLNDEALHVASWNAGEEFAEGLGQRRRLIISPAGDLDFPAIEDLARFYISSGFGREAQALLGVTGGTGDARRLLQDLARVVDGQPPDPLGPIASAAACDGRISLWRAAAGLDTGSGRKAADKAVLAGIEELPVPLRRVVAAAVVRNALANDRPDLARDILGVLDRTPGDGGRGEVAMRAAVLLSEGQAGAALALTAPVLATASSPDPDLLLAHAQATLQTGSSVAPALTTGLDAAIAALPDAPGVARDLRLVRIRLEAAQGRPIAALRALRGLEADPGSKDPELRAVGLDILEAMPAEQRRSLAGAHAALENKGIFATGSRGAALRTLFAGDLIRGGLPNAGSALLAAGSEIADRDARLMAAAARLAEGDPRGALTALDGLTGADAARVRARSHIRLGDLPAAAAAMSGPGTNASADTRRDALSLLAVASDSTSKGEISKLYAPLSAYLSRRTEPVPGTRETGPTLDRARAALHDVPTLLAAVSAMTPREDAN</sequence>
<feature type="compositionally biased region" description="Basic and acidic residues" evidence="1">
    <location>
        <begin position="125"/>
        <end position="136"/>
    </location>
</feature>
<organism evidence="3 4">
    <name type="scientific">Halovulum marinum</name>
    <dbReference type="NCBI Taxonomy" id="2662447"/>
    <lineage>
        <taxon>Bacteria</taxon>
        <taxon>Pseudomonadati</taxon>
        <taxon>Pseudomonadota</taxon>
        <taxon>Alphaproteobacteria</taxon>
        <taxon>Rhodobacterales</taxon>
        <taxon>Paracoccaceae</taxon>
        <taxon>Halovulum</taxon>
    </lineage>
</organism>
<dbReference type="Proteomes" id="UP000474957">
    <property type="component" value="Unassembled WGS sequence"/>
</dbReference>
<proteinExistence type="predicted"/>
<feature type="signal peptide" evidence="2">
    <location>
        <begin position="1"/>
        <end position="20"/>
    </location>
</feature>
<dbReference type="EMBL" id="WIND01000026">
    <property type="protein sequence ID" value="MSU91785.1"/>
    <property type="molecule type" value="Genomic_DNA"/>
</dbReference>
<accession>A0A6L5Z6Y8</accession>
<feature type="region of interest" description="Disordered" evidence="1">
    <location>
        <begin position="125"/>
        <end position="187"/>
    </location>
</feature>
<evidence type="ECO:0000313" key="3">
    <source>
        <dbReference type="EMBL" id="MSU91785.1"/>
    </source>
</evidence>
<keyword evidence="2" id="KW-0732">Signal</keyword>
<evidence type="ECO:0008006" key="5">
    <source>
        <dbReference type="Google" id="ProtNLM"/>
    </source>
</evidence>
<evidence type="ECO:0000313" key="4">
    <source>
        <dbReference type="Proteomes" id="UP000474957"/>
    </source>
</evidence>
<evidence type="ECO:0000256" key="1">
    <source>
        <dbReference type="SAM" id="MobiDB-lite"/>
    </source>
</evidence>
<comment type="caution">
    <text evidence="3">The sequence shown here is derived from an EMBL/GenBank/DDBJ whole genome shotgun (WGS) entry which is preliminary data.</text>
</comment>
<feature type="chain" id="PRO_5026798913" description="HEAT repeat protein" evidence="2">
    <location>
        <begin position="21"/>
        <end position="777"/>
    </location>
</feature>
<feature type="region of interest" description="Disordered" evidence="1">
    <location>
        <begin position="262"/>
        <end position="281"/>
    </location>
</feature>